<comment type="similarity">
    <text evidence="1">Belongs to the HMG-CoA lyase family.</text>
</comment>
<name>A0A2Z3I4A8_9CAUL</name>
<keyword evidence="3 5" id="KW-0456">Lyase</keyword>
<dbReference type="AlphaFoldDB" id="A0A2Z3I4A8"/>
<dbReference type="GO" id="GO:0046872">
    <property type="term" value="F:metal ion binding"/>
    <property type="evidence" value="ECO:0007669"/>
    <property type="project" value="UniProtKB-KW"/>
</dbReference>
<dbReference type="InterPro" id="IPR000891">
    <property type="entry name" value="PYR_CT"/>
</dbReference>
<dbReference type="GO" id="GO:0004419">
    <property type="term" value="F:hydroxymethylglutaryl-CoA lyase activity"/>
    <property type="evidence" value="ECO:0007669"/>
    <property type="project" value="TreeGrafter"/>
</dbReference>
<dbReference type="GO" id="GO:0046951">
    <property type="term" value="P:ketone body biosynthetic process"/>
    <property type="evidence" value="ECO:0007669"/>
    <property type="project" value="TreeGrafter"/>
</dbReference>
<protein>
    <submittedName>
        <fullName evidence="5">Hydroxymethylglutaryl-CoA lyase</fullName>
    </submittedName>
</protein>
<dbReference type="EMBL" id="CP029479">
    <property type="protein sequence ID" value="AWM78354.1"/>
    <property type="molecule type" value="Genomic_DNA"/>
</dbReference>
<dbReference type="SUPFAM" id="SSF51569">
    <property type="entry name" value="Aldolase"/>
    <property type="match status" value="1"/>
</dbReference>
<reference evidence="6" key="1">
    <citation type="submission" date="2018-05" db="EMBL/GenBank/DDBJ databases">
        <title>Genome sequencing of Phenylobacterium sp. HYN0004.</title>
        <authorList>
            <person name="Yi H."/>
            <person name="Baek C."/>
        </authorList>
    </citation>
    <scope>NUCLEOTIDE SEQUENCE [LARGE SCALE GENOMIC DNA]</scope>
    <source>
        <strain evidence="6">HYN0004</strain>
    </source>
</reference>
<organism evidence="5 6">
    <name type="scientific">Phenylobacterium parvum</name>
    <dbReference type="NCBI Taxonomy" id="2201350"/>
    <lineage>
        <taxon>Bacteria</taxon>
        <taxon>Pseudomonadati</taxon>
        <taxon>Pseudomonadota</taxon>
        <taxon>Alphaproteobacteria</taxon>
        <taxon>Caulobacterales</taxon>
        <taxon>Caulobacteraceae</taxon>
        <taxon>Phenylobacterium</taxon>
    </lineage>
</organism>
<dbReference type="PROSITE" id="PS50991">
    <property type="entry name" value="PYR_CT"/>
    <property type="match status" value="1"/>
</dbReference>
<gene>
    <name evidence="5" type="ORF">HYN04_11710</name>
</gene>
<dbReference type="Proteomes" id="UP000247763">
    <property type="component" value="Chromosome"/>
</dbReference>
<accession>A0A2Z3I4A8</accession>
<dbReference type="RefSeq" id="WP_110450920.1">
    <property type="nucleotide sequence ID" value="NZ_CP029479.1"/>
</dbReference>
<proteinExistence type="inferred from homology"/>
<dbReference type="Pfam" id="PF00682">
    <property type="entry name" value="HMGL-like"/>
    <property type="match status" value="1"/>
</dbReference>
<evidence type="ECO:0000313" key="6">
    <source>
        <dbReference type="Proteomes" id="UP000247763"/>
    </source>
</evidence>
<dbReference type="CDD" id="cd07938">
    <property type="entry name" value="DRE_TIM_HMGL"/>
    <property type="match status" value="1"/>
</dbReference>
<sequence length="301" mass="31628">MSRFIEIVEVGPRDGLQNEKTTLTPAQRVEFIQRLEAAGARRTETVSFVNPARVPQMAGAEEVCAALPADAARSRIGLVLNMRGWDRAVSTGCDEANVVVCASDAFGVRNQGATTAEQMATLAAVAGRRAAEGGPRLSVTFSVAFGCPFEGEVDPARVIDLVREAALLPLDEIALADTIGAADPWGVRRLVEACRAVAQDKRLRLHFHDTRNTGLANAFAGVEAGVDVLDASCGGLGGCPFAPNATGNIGTEDLVYMLERAGFETGYDLPALISTAEWVCGLLGKTPTASVTRAGLFPMPA</sequence>
<dbReference type="KEGG" id="phb:HYN04_11710"/>
<dbReference type="InterPro" id="IPR013785">
    <property type="entry name" value="Aldolase_TIM"/>
</dbReference>
<feature type="domain" description="Pyruvate carboxyltransferase" evidence="4">
    <location>
        <begin position="5"/>
        <end position="273"/>
    </location>
</feature>
<keyword evidence="6" id="KW-1185">Reference proteome</keyword>
<evidence type="ECO:0000256" key="2">
    <source>
        <dbReference type="ARBA" id="ARBA00022723"/>
    </source>
</evidence>
<dbReference type="NCBIfam" id="NF004283">
    <property type="entry name" value="PRK05692.1"/>
    <property type="match status" value="1"/>
</dbReference>
<dbReference type="PANTHER" id="PTHR42738">
    <property type="entry name" value="HYDROXYMETHYLGLUTARYL-COA LYASE"/>
    <property type="match status" value="1"/>
</dbReference>
<dbReference type="Gene3D" id="3.20.20.70">
    <property type="entry name" value="Aldolase class I"/>
    <property type="match status" value="1"/>
</dbReference>
<dbReference type="InterPro" id="IPR043594">
    <property type="entry name" value="HMGL"/>
</dbReference>
<keyword evidence="2" id="KW-0479">Metal-binding</keyword>
<evidence type="ECO:0000256" key="3">
    <source>
        <dbReference type="ARBA" id="ARBA00023239"/>
    </source>
</evidence>
<evidence type="ECO:0000256" key="1">
    <source>
        <dbReference type="ARBA" id="ARBA00009405"/>
    </source>
</evidence>
<dbReference type="OrthoDB" id="9784013at2"/>
<evidence type="ECO:0000313" key="5">
    <source>
        <dbReference type="EMBL" id="AWM78354.1"/>
    </source>
</evidence>
<dbReference type="PANTHER" id="PTHR42738:SF7">
    <property type="entry name" value="HYDROXYMETHYLGLUTARYL-COA LYASE"/>
    <property type="match status" value="1"/>
</dbReference>
<evidence type="ECO:0000259" key="4">
    <source>
        <dbReference type="PROSITE" id="PS50991"/>
    </source>
</evidence>
<dbReference type="GO" id="GO:0006552">
    <property type="term" value="P:L-leucine catabolic process"/>
    <property type="evidence" value="ECO:0007669"/>
    <property type="project" value="TreeGrafter"/>
</dbReference>